<dbReference type="GO" id="GO:0004577">
    <property type="term" value="F:N-acetylglucosaminyldiphosphodolichol N-acetylglucosaminyltransferase activity"/>
    <property type="evidence" value="ECO:0007669"/>
    <property type="project" value="UniProtKB-EC"/>
</dbReference>
<comment type="function">
    <text evidence="9 12">Involved in protein N-glycosylation. Essential for the second step of the dolichol-linked oligosaccharide pathway.</text>
</comment>
<organism evidence="14 15">
    <name type="scientific">Magnusiomyces paraingens</name>
    <dbReference type="NCBI Taxonomy" id="2606893"/>
    <lineage>
        <taxon>Eukaryota</taxon>
        <taxon>Fungi</taxon>
        <taxon>Dikarya</taxon>
        <taxon>Ascomycota</taxon>
        <taxon>Saccharomycotina</taxon>
        <taxon>Dipodascomycetes</taxon>
        <taxon>Dipodascales</taxon>
        <taxon>Dipodascaceae</taxon>
        <taxon>Magnusiomyces</taxon>
    </lineage>
</organism>
<keyword evidence="6 12" id="KW-0328">Glycosyltransferase</keyword>
<comment type="catalytic activity">
    <reaction evidence="11">
        <text>an N-acetyl-alpha-D-glucosaminyl-diphospho-di-trans,poly-cis-dolichol + UDP-N-acetyl-alpha-D-glucosamine = an N,N'-diacetylchitobiosyl-diphospho-di-trans,poly-cis-dolichol + UDP + H(+)</text>
        <dbReference type="Rhea" id="RHEA:23380"/>
        <dbReference type="Rhea" id="RHEA-COMP:19507"/>
        <dbReference type="Rhea" id="RHEA-COMP:19510"/>
        <dbReference type="ChEBI" id="CHEBI:15378"/>
        <dbReference type="ChEBI" id="CHEBI:57269"/>
        <dbReference type="ChEBI" id="CHEBI:57705"/>
        <dbReference type="ChEBI" id="CHEBI:58223"/>
        <dbReference type="ChEBI" id="CHEBI:58427"/>
        <dbReference type="EC" id="2.4.1.141"/>
    </reaction>
</comment>
<evidence type="ECO:0000256" key="12">
    <source>
        <dbReference type="RuleBase" id="RU362128"/>
    </source>
</evidence>
<comment type="subcellular location">
    <subcellularLocation>
        <location evidence="1 12">Endoplasmic reticulum</location>
    </subcellularLocation>
</comment>
<gene>
    <name evidence="12" type="primary">ALG13</name>
    <name evidence="14" type="ORF">SAPINGB_P003545</name>
</gene>
<comment type="subunit">
    <text evidence="3 12">Heterodimer with ALG14 to form a functional enzyme.</text>
</comment>
<dbReference type="AlphaFoldDB" id="A0A5E8BQS5"/>
<dbReference type="InterPro" id="IPR007235">
    <property type="entry name" value="Glyco_trans_28_C"/>
</dbReference>
<evidence type="ECO:0000256" key="6">
    <source>
        <dbReference type="ARBA" id="ARBA00022676"/>
    </source>
</evidence>
<dbReference type="Proteomes" id="UP000398389">
    <property type="component" value="Unassembled WGS sequence"/>
</dbReference>
<evidence type="ECO:0000256" key="9">
    <source>
        <dbReference type="ARBA" id="ARBA00024804"/>
    </source>
</evidence>
<evidence type="ECO:0000313" key="15">
    <source>
        <dbReference type="Proteomes" id="UP000398389"/>
    </source>
</evidence>
<dbReference type="InterPro" id="IPR039042">
    <property type="entry name" value="Alg13-like"/>
</dbReference>
<evidence type="ECO:0000256" key="2">
    <source>
        <dbReference type="ARBA" id="ARBA00006962"/>
    </source>
</evidence>
<dbReference type="EMBL" id="CABVLU010000003">
    <property type="protein sequence ID" value="VVT53381.1"/>
    <property type="molecule type" value="Genomic_DNA"/>
</dbReference>
<evidence type="ECO:0000256" key="3">
    <source>
        <dbReference type="ARBA" id="ARBA00011198"/>
    </source>
</evidence>
<protein>
    <recommendedName>
        <fullName evidence="5 12">UDP-N-acetylglucosamine transferase subunit ALG13</fullName>
        <ecNumber evidence="4 12">2.4.1.141</ecNumber>
    </recommendedName>
    <alternativeName>
        <fullName evidence="10 12">Asparagine-linked glycosylation protein 13</fullName>
    </alternativeName>
</protein>
<evidence type="ECO:0000256" key="8">
    <source>
        <dbReference type="ARBA" id="ARBA00022824"/>
    </source>
</evidence>
<comment type="similarity">
    <text evidence="2 12">Belongs to the glycosyltransferase 28 family.</text>
</comment>
<keyword evidence="7 12" id="KW-0808">Transferase</keyword>
<dbReference type="GO" id="GO:0005783">
    <property type="term" value="C:endoplasmic reticulum"/>
    <property type="evidence" value="ECO:0007669"/>
    <property type="project" value="UniProtKB-SubCell"/>
</dbReference>
<evidence type="ECO:0000256" key="7">
    <source>
        <dbReference type="ARBA" id="ARBA00022679"/>
    </source>
</evidence>
<dbReference type="OrthoDB" id="20273at2759"/>
<dbReference type="GO" id="GO:0006488">
    <property type="term" value="P:dolichol-linked oligosaccharide biosynthetic process"/>
    <property type="evidence" value="ECO:0007669"/>
    <property type="project" value="InterPro"/>
</dbReference>
<dbReference type="PANTHER" id="PTHR12867">
    <property type="entry name" value="GLYCOSYL TRANSFERASE-RELATED"/>
    <property type="match status" value="1"/>
</dbReference>
<evidence type="ECO:0000313" key="14">
    <source>
        <dbReference type="EMBL" id="VVT53381.1"/>
    </source>
</evidence>
<evidence type="ECO:0000256" key="5">
    <source>
        <dbReference type="ARBA" id="ARBA00017468"/>
    </source>
</evidence>
<dbReference type="SUPFAM" id="SSF53756">
    <property type="entry name" value="UDP-Glycosyltransferase/glycogen phosphorylase"/>
    <property type="match status" value="1"/>
</dbReference>
<feature type="domain" description="Glycosyl transferase family 28 C-terminal" evidence="13">
    <location>
        <begin position="4"/>
        <end position="137"/>
    </location>
</feature>
<name>A0A5E8BQS5_9ASCO</name>
<dbReference type="EC" id="2.4.1.141" evidence="4 12"/>
<dbReference type="Gene3D" id="3.40.50.2000">
    <property type="entry name" value="Glycogen Phosphorylase B"/>
    <property type="match status" value="1"/>
</dbReference>
<evidence type="ECO:0000256" key="1">
    <source>
        <dbReference type="ARBA" id="ARBA00004240"/>
    </source>
</evidence>
<evidence type="ECO:0000256" key="11">
    <source>
        <dbReference type="ARBA" id="ARBA00048184"/>
    </source>
</evidence>
<evidence type="ECO:0000256" key="10">
    <source>
        <dbReference type="ARBA" id="ARBA00032061"/>
    </source>
</evidence>
<evidence type="ECO:0000256" key="4">
    <source>
        <dbReference type="ARBA" id="ARBA00012614"/>
    </source>
</evidence>
<proteinExistence type="inferred from homology"/>
<evidence type="ECO:0000259" key="13">
    <source>
        <dbReference type="Pfam" id="PF04101"/>
    </source>
</evidence>
<dbReference type="PANTHER" id="PTHR12867:SF6">
    <property type="entry name" value="N-ACETYLGLUCOSAMINYLDIPHOSPHODOLICHOL N-ACETYLGLUCOSAMINYLTRANSFERASE"/>
    <property type="match status" value="1"/>
</dbReference>
<accession>A0A5E8BQS5</accession>
<keyword evidence="8 12" id="KW-0256">Endoplasmic reticulum</keyword>
<sequence>MKSVFVTTGATVPFVPLIELFLDDDILNSLINHGFSKLVVQYGNAPQDLVDKLMAKNKTFNPRLEISGFTFKKEFIEEINKHDLVISHAGTGSILDAARQNKPLIVVVNPALMDNHQLQIATALSDKNHLISCPKPDKDLLLAALNETLPTYEFERLPPPNGEAFSKLVYARAGLVPKKD</sequence>
<dbReference type="Pfam" id="PF04101">
    <property type="entry name" value="Glyco_tran_28_C"/>
    <property type="match status" value="1"/>
</dbReference>
<keyword evidence="15" id="KW-1185">Reference proteome</keyword>
<reference evidence="14 15" key="1">
    <citation type="submission" date="2019-09" db="EMBL/GenBank/DDBJ databases">
        <authorList>
            <person name="Brejova B."/>
        </authorList>
    </citation>
    <scope>NUCLEOTIDE SEQUENCE [LARGE SCALE GENOMIC DNA]</scope>
</reference>